<dbReference type="AlphaFoldDB" id="A0A7C4DAX9"/>
<evidence type="ECO:0000313" key="1">
    <source>
        <dbReference type="EMBL" id="HGM58697.1"/>
    </source>
</evidence>
<organism evidence="1">
    <name type="scientific">Staphylothermus marinus</name>
    <dbReference type="NCBI Taxonomy" id="2280"/>
    <lineage>
        <taxon>Archaea</taxon>
        <taxon>Thermoproteota</taxon>
        <taxon>Thermoprotei</taxon>
        <taxon>Desulfurococcales</taxon>
        <taxon>Desulfurococcaceae</taxon>
        <taxon>Staphylothermus</taxon>
    </lineage>
</organism>
<name>A0A7C4DAX9_STAMA</name>
<reference evidence="1" key="1">
    <citation type="journal article" date="2020" name="mSystems">
        <title>Genome- and Community-Level Interaction Insights into Carbon Utilization and Element Cycling Functions of Hydrothermarchaeota in Hydrothermal Sediment.</title>
        <authorList>
            <person name="Zhou Z."/>
            <person name="Liu Y."/>
            <person name="Xu W."/>
            <person name="Pan J."/>
            <person name="Luo Z.H."/>
            <person name="Li M."/>
        </authorList>
    </citation>
    <scope>NUCLEOTIDE SEQUENCE [LARGE SCALE GENOMIC DNA]</scope>
    <source>
        <strain evidence="1">SpSt-642</strain>
    </source>
</reference>
<dbReference type="EMBL" id="DTBJ01000028">
    <property type="protein sequence ID" value="HGM58697.1"/>
    <property type="molecule type" value="Genomic_DNA"/>
</dbReference>
<gene>
    <name evidence="1" type="ORF">ENU14_03810</name>
</gene>
<accession>A0A7C4DAX9</accession>
<protein>
    <submittedName>
        <fullName evidence="1">Uncharacterized protein</fullName>
    </submittedName>
</protein>
<sequence>MNSNYQTSSADLRITLILNSDEYSSIIREIIEYAVDLIREKYGFKVLYKRVIDSNIEFPLLLINEFEPIVFTEIPSLDSIVKLLFVCLKTRIDETIGSSNLDNTVSI</sequence>
<proteinExistence type="predicted"/>
<comment type="caution">
    <text evidence="1">The sequence shown here is derived from an EMBL/GenBank/DDBJ whole genome shotgun (WGS) entry which is preliminary data.</text>
</comment>